<dbReference type="InterPro" id="IPR006379">
    <property type="entry name" value="HAD-SF_hydro_IIB"/>
</dbReference>
<dbReference type="GO" id="GO:0005829">
    <property type="term" value="C:cytosol"/>
    <property type="evidence" value="ECO:0007669"/>
    <property type="project" value="TreeGrafter"/>
</dbReference>
<dbReference type="SUPFAM" id="SSF56784">
    <property type="entry name" value="HAD-like"/>
    <property type="match status" value="1"/>
</dbReference>
<dbReference type="Gene3D" id="3.40.50.1000">
    <property type="entry name" value="HAD superfamily/HAD-like"/>
    <property type="match status" value="1"/>
</dbReference>
<dbReference type="InterPro" id="IPR036412">
    <property type="entry name" value="HAD-like_sf"/>
</dbReference>
<sequence>MSIKLLAIDIDDTLLTSSHEVHSAAPEMISRALEAGIKVVLCTGRATPSAMRYAEELGLKDAGQFLITYNGAVTTNLADDTIFADATLDLDDIRTLFDVSEEIGSHAHAIADGGIFTPNNPLSPYTVREAWLTDLPLFYQPVDELDESLIYNKFMMVDEPDILDRAQAHMKEHYSNQFTALRSQPYYLEMIHPQASKGKAVAYLAEQLGINISDTMGIGDSGNDLDLITTCGIGVAVGNAIDELKDLADYIAPTNDDGGVAHAIERFILKS</sequence>
<dbReference type="Pfam" id="PF08282">
    <property type="entry name" value="Hydrolase_3"/>
    <property type="match status" value="1"/>
</dbReference>
<dbReference type="Proteomes" id="UP000249099">
    <property type="component" value="Unassembled WGS sequence"/>
</dbReference>
<dbReference type="RefSeq" id="WP_112789753.1">
    <property type="nucleotide sequence ID" value="NZ_NAQV01000003.1"/>
</dbReference>
<dbReference type="NCBIfam" id="TIGR01484">
    <property type="entry name" value="HAD-SF-IIB"/>
    <property type="match status" value="1"/>
</dbReference>
<dbReference type="GO" id="GO:0016791">
    <property type="term" value="F:phosphatase activity"/>
    <property type="evidence" value="ECO:0007669"/>
    <property type="project" value="TreeGrafter"/>
</dbReference>
<organism evidence="1 2">
    <name type="scientific">Dolosigranulum pigrum</name>
    <dbReference type="NCBI Taxonomy" id="29394"/>
    <lineage>
        <taxon>Bacteria</taxon>
        <taxon>Bacillati</taxon>
        <taxon>Bacillota</taxon>
        <taxon>Bacilli</taxon>
        <taxon>Lactobacillales</taxon>
        <taxon>Carnobacteriaceae</taxon>
        <taxon>Dolosigranulum</taxon>
    </lineage>
</organism>
<dbReference type="PANTHER" id="PTHR10000">
    <property type="entry name" value="PHOSPHOSERINE PHOSPHATASE"/>
    <property type="match status" value="1"/>
</dbReference>
<dbReference type="NCBIfam" id="NF007806">
    <property type="entry name" value="PRK10513.1"/>
    <property type="match status" value="1"/>
</dbReference>
<accession>A0A328KNG2</accession>
<dbReference type="NCBIfam" id="TIGR00099">
    <property type="entry name" value="Cof-subfamily"/>
    <property type="match status" value="1"/>
</dbReference>
<dbReference type="EMBL" id="NAQV01000003">
    <property type="protein sequence ID" value="RAN64981.1"/>
    <property type="molecule type" value="Genomic_DNA"/>
</dbReference>
<dbReference type="GO" id="GO:0000287">
    <property type="term" value="F:magnesium ion binding"/>
    <property type="evidence" value="ECO:0007669"/>
    <property type="project" value="TreeGrafter"/>
</dbReference>
<dbReference type="InterPro" id="IPR023214">
    <property type="entry name" value="HAD_sf"/>
</dbReference>
<evidence type="ECO:0000313" key="1">
    <source>
        <dbReference type="EMBL" id="RAN64981.1"/>
    </source>
</evidence>
<dbReference type="SFLD" id="SFLDG01140">
    <property type="entry name" value="C2.B:_Phosphomannomutase_and_P"/>
    <property type="match status" value="1"/>
</dbReference>
<gene>
    <name evidence="1" type="ORF">B8A44_01045</name>
</gene>
<dbReference type="PANTHER" id="PTHR10000:SF8">
    <property type="entry name" value="HAD SUPERFAMILY HYDROLASE-LIKE, TYPE 3"/>
    <property type="match status" value="1"/>
</dbReference>
<evidence type="ECO:0000313" key="2">
    <source>
        <dbReference type="Proteomes" id="UP000249099"/>
    </source>
</evidence>
<comment type="caution">
    <text evidence="1">The sequence shown here is derived from an EMBL/GenBank/DDBJ whole genome shotgun (WGS) entry which is preliminary data.</text>
</comment>
<dbReference type="InterPro" id="IPR000150">
    <property type="entry name" value="Cof"/>
</dbReference>
<dbReference type="SFLD" id="SFLDG01144">
    <property type="entry name" value="C2.B.4:_PGP_Like"/>
    <property type="match status" value="1"/>
</dbReference>
<dbReference type="CDD" id="cd07516">
    <property type="entry name" value="HAD_Pase"/>
    <property type="match status" value="1"/>
</dbReference>
<reference evidence="1 2" key="1">
    <citation type="submission" date="2017-03" db="EMBL/GenBank/DDBJ databases">
        <title>wgs assembly of Dolosigranulum pigrum KPL CDC strains.</title>
        <authorList>
            <person name="Brugger S.D."/>
            <person name="Pettigrew M."/>
            <person name="Kong Y."/>
            <person name="Lemon K.P."/>
        </authorList>
    </citation>
    <scope>NUCLEOTIDE SEQUENCE [LARGE SCALE GENOMIC DNA]</scope>
    <source>
        <strain evidence="1 2">KPL1931_CDC4294-98</strain>
    </source>
</reference>
<name>A0A328KNG2_9LACT</name>
<proteinExistence type="predicted"/>
<dbReference type="SFLD" id="SFLDS00003">
    <property type="entry name" value="Haloacid_Dehalogenase"/>
    <property type="match status" value="1"/>
</dbReference>
<protein>
    <submittedName>
        <fullName evidence="1">Sugar-phosphatase</fullName>
    </submittedName>
</protein>
<dbReference type="Gene3D" id="3.30.1240.10">
    <property type="match status" value="1"/>
</dbReference>
<dbReference type="AlphaFoldDB" id="A0A328KNG2"/>